<evidence type="ECO:0000256" key="10">
    <source>
        <dbReference type="ARBA" id="ARBA00023014"/>
    </source>
</evidence>
<dbReference type="PIRSF" id="PIRSF000368">
    <property type="entry name" value="NrdG"/>
    <property type="match status" value="1"/>
</dbReference>
<dbReference type="InterPro" id="IPR007197">
    <property type="entry name" value="rSAM"/>
</dbReference>
<evidence type="ECO:0000256" key="11">
    <source>
        <dbReference type="ARBA" id="ARBA00047365"/>
    </source>
</evidence>
<evidence type="ECO:0000256" key="6">
    <source>
        <dbReference type="ARBA" id="ARBA00022691"/>
    </source>
</evidence>
<evidence type="ECO:0000313" key="14">
    <source>
        <dbReference type="EMBL" id="ADU32415.1"/>
    </source>
</evidence>
<evidence type="ECO:0000256" key="4">
    <source>
        <dbReference type="ARBA" id="ARBA00014281"/>
    </source>
</evidence>
<name>E6TY96_EVAC2</name>
<keyword evidence="9" id="KW-0408">Iron</keyword>
<keyword evidence="8 12" id="KW-0560">Oxidoreductase</keyword>
<evidence type="ECO:0000256" key="8">
    <source>
        <dbReference type="ARBA" id="ARBA00023002"/>
    </source>
</evidence>
<keyword evidence="10" id="KW-0411">Iron-sulfur</keyword>
<evidence type="ECO:0000256" key="1">
    <source>
        <dbReference type="ARBA" id="ARBA00001966"/>
    </source>
</evidence>
<dbReference type="PANTHER" id="PTHR30352">
    <property type="entry name" value="PYRUVATE FORMATE-LYASE-ACTIVATING ENZYME"/>
    <property type="match status" value="1"/>
</dbReference>
<dbReference type="SFLD" id="SFLDF00299">
    <property type="entry name" value="anaerobic_ribonucleoside-triph"/>
    <property type="match status" value="1"/>
</dbReference>
<gene>
    <name evidence="14" type="ordered locus">Bcell_4188</name>
</gene>
<dbReference type="InterPro" id="IPR034457">
    <property type="entry name" value="Organic_radical-activating"/>
</dbReference>
<sequence>MVKVMSIKYDSIVDGEGLRTVIFTAGCPHFCQGCHNPLSWNINNGYSYTEAELVDAICKSSYNDVTFSGGDPLYQARELVPIARRVKEMGKNLWIYTGYTMEQIIDRSNIEEIELILLADVIVDGPFIEEEKDLSLPFRGSKNQRIIEMNGEIRDKLKHITENLQYQLI</sequence>
<protein>
    <recommendedName>
        <fullName evidence="4 12">Anaerobic ribonucleoside-triphosphate reductase-activating protein</fullName>
        <ecNumber evidence="12">1.97.1.-</ecNumber>
    </recommendedName>
</protein>
<comment type="similarity">
    <text evidence="3 12">Belongs to the organic radical-activating enzymes family.</text>
</comment>
<evidence type="ECO:0000256" key="7">
    <source>
        <dbReference type="ARBA" id="ARBA00022723"/>
    </source>
</evidence>
<evidence type="ECO:0000256" key="3">
    <source>
        <dbReference type="ARBA" id="ARBA00009777"/>
    </source>
</evidence>
<keyword evidence="6" id="KW-0949">S-adenosyl-L-methionine</keyword>
<evidence type="ECO:0000313" key="15">
    <source>
        <dbReference type="Proteomes" id="UP000001401"/>
    </source>
</evidence>
<dbReference type="KEGG" id="bco:Bcell_4188"/>
<proteinExistence type="inferred from homology"/>
<dbReference type="CDD" id="cd01335">
    <property type="entry name" value="Radical_SAM"/>
    <property type="match status" value="1"/>
</dbReference>
<dbReference type="EC" id="1.97.1.-" evidence="12"/>
<evidence type="ECO:0000256" key="2">
    <source>
        <dbReference type="ARBA" id="ARBA00003852"/>
    </source>
</evidence>
<dbReference type="GO" id="GO:0043365">
    <property type="term" value="F:[formate-C-acetyltransferase]-activating enzyme activity"/>
    <property type="evidence" value="ECO:0007669"/>
    <property type="project" value="InterPro"/>
</dbReference>
<keyword evidence="7" id="KW-0479">Metal-binding</keyword>
<dbReference type="SUPFAM" id="SSF102114">
    <property type="entry name" value="Radical SAM enzymes"/>
    <property type="match status" value="1"/>
</dbReference>
<comment type="catalytic activity">
    <reaction evidence="11">
        <text>glycyl-[protein] + reduced [flavodoxin] + S-adenosyl-L-methionine = glycin-2-yl radical-[protein] + semiquinone [flavodoxin] + 5'-deoxyadenosine + L-methionine + H(+)</text>
        <dbReference type="Rhea" id="RHEA:61976"/>
        <dbReference type="Rhea" id="RHEA-COMP:10622"/>
        <dbReference type="Rhea" id="RHEA-COMP:14480"/>
        <dbReference type="Rhea" id="RHEA-COMP:15993"/>
        <dbReference type="Rhea" id="RHEA-COMP:15994"/>
        <dbReference type="ChEBI" id="CHEBI:15378"/>
        <dbReference type="ChEBI" id="CHEBI:17319"/>
        <dbReference type="ChEBI" id="CHEBI:29947"/>
        <dbReference type="ChEBI" id="CHEBI:32722"/>
        <dbReference type="ChEBI" id="CHEBI:57618"/>
        <dbReference type="ChEBI" id="CHEBI:57844"/>
        <dbReference type="ChEBI" id="CHEBI:59789"/>
        <dbReference type="ChEBI" id="CHEBI:140311"/>
    </reaction>
</comment>
<dbReference type="GO" id="GO:0051539">
    <property type="term" value="F:4 iron, 4 sulfur cluster binding"/>
    <property type="evidence" value="ECO:0007669"/>
    <property type="project" value="UniProtKB-KW"/>
</dbReference>
<dbReference type="InterPro" id="IPR001989">
    <property type="entry name" value="Radical_activat_CS"/>
</dbReference>
<dbReference type="InterPro" id="IPR012837">
    <property type="entry name" value="NrdG"/>
</dbReference>
<keyword evidence="15" id="KW-1185">Reference proteome</keyword>
<comment type="cofactor">
    <cofactor evidence="1">
        <name>[4Fe-4S] cluster</name>
        <dbReference type="ChEBI" id="CHEBI:49883"/>
    </cofactor>
</comment>
<dbReference type="EMBL" id="CP002394">
    <property type="protein sequence ID" value="ADU32415.1"/>
    <property type="molecule type" value="Genomic_DNA"/>
</dbReference>
<dbReference type="GO" id="GO:0046872">
    <property type="term" value="F:metal ion binding"/>
    <property type="evidence" value="ECO:0007669"/>
    <property type="project" value="UniProtKB-KW"/>
</dbReference>
<reference evidence="14 15" key="1">
    <citation type="submission" date="2010-12" db="EMBL/GenBank/DDBJ databases">
        <title>Complete sequence of Bacillus cellulosilyticus DSM 2522.</title>
        <authorList>
            <consortium name="US DOE Joint Genome Institute"/>
            <person name="Lucas S."/>
            <person name="Copeland A."/>
            <person name="Lapidus A."/>
            <person name="Cheng J.-F."/>
            <person name="Bruce D."/>
            <person name="Goodwin L."/>
            <person name="Pitluck S."/>
            <person name="Chertkov O."/>
            <person name="Detter J.C."/>
            <person name="Han C."/>
            <person name="Tapia R."/>
            <person name="Land M."/>
            <person name="Hauser L."/>
            <person name="Jeffries C."/>
            <person name="Kyrpides N."/>
            <person name="Ivanova N."/>
            <person name="Mikhailova N."/>
            <person name="Brumm P."/>
            <person name="Mead D."/>
            <person name="Woyke T."/>
        </authorList>
    </citation>
    <scope>NUCLEOTIDE SEQUENCE [LARGE SCALE GENOMIC DNA]</scope>
    <source>
        <strain evidence="15">ATCC 21833 / DSM 2522 / FERM P-1141 / JCM 9156 / N-4</strain>
    </source>
</reference>
<comment type="function">
    <text evidence="2 12">Activation of anaerobic ribonucleoside-triphosphate reductase under anaerobic conditions by generation of an organic free radical, using S-adenosylmethionine and reduced flavodoxin as cosubstrates to produce 5'-deoxy-adenosine.</text>
</comment>
<dbReference type="STRING" id="649639.Bcell_4188"/>
<dbReference type="Pfam" id="PF13353">
    <property type="entry name" value="Fer4_12"/>
    <property type="match status" value="1"/>
</dbReference>
<dbReference type="InterPro" id="IPR058240">
    <property type="entry name" value="rSAM_sf"/>
</dbReference>
<evidence type="ECO:0000256" key="5">
    <source>
        <dbReference type="ARBA" id="ARBA00022485"/>
    </source>
</evidence>
<dbReference type="NCBIfam" id="TIGR02491">
    <property type="entry name" value="NrdG"/>
    <property type="match status" value="1"/>
</dbReference>
<dbReference type="Gene3D" id="3.20.20.70">
    <property type="entry name" value="Aldolase class I"/>
    <property type="match status" value="1"/>
</dbReference>
<dbReference type="eggNOG" id="COG0602">
    <property type="taxonomic scope" value="Bacteria"/>
</dbReference>
<dbReference type="SFLD" id="SFLDG01066">
    <property type="entry name" value="organic_radical-activating_enz"/>
    <property type="match status" value="1"/>
</dbReference>
<accession>E6TY96</accession>
<evidence type="ECO:0000259" key="13">
    <source>
        <dbReference type="PROSITE" id="PS51918"/>
    </source>
</evidence>
<feature type="domain" description="Radical SAM core" evidence="13">
    <location>
        <begin position="13"/>
        <end position="169"/>
    </location>
</feature>
<dbReference type="PANTHER" id="PTHR30352:SF2">
    <property type="entry name" value="ANAEROBIC RIBONUCLEOSIDE-TRIPHOSPHATE REDUCTASE-ACTIVATING PROTEIN"/>
    <property type="match status" value="1"/>
</dbReference>
<dbReference type="AlphaFoldDB" id="E6TY96"/>
<keyword evidence="5" id="KW-0004">4Fe-4S</keyword>
<dbReference type="HOGENOM" id="CLU_089926_0_0_9"/>
<dbReference type="Proteomes" id="UP000001401">
    <property type="component" value="Chromosome"/>
</dbReference>
<dbReference type="PROSITE" id="PS01087">
    <property type="entry name" value="RADICAL_ACTIVATING"/>
    <property type="match status" value="1"/>
</dbReference>
<evidence type="ECO:0000256" key="12">
    <source>
        <dbReference type="PIRNR" id="PIRNR000368"/>
    </source>
</evidence>
<dbReference type="PROSITE" id="PS51918">
    <property type="entry name" value="RADICAL_SAM"/>
    <property type="match status" value="1"/>
</dbReference>
<organism evidence="14 15">
    <name type="scientific">Evansella cellulosilytica (strain ATCC 21833 / DSM 2522 / FERM P-1141 / JCM 9156 / N-4)</name>
    <name type="common">Bacillus cellulosilyticus</name>
    <dbReference type="NCBI Taxonomy" id="649639"/>
    <lineage>
        <taxon>Bacteria</taxon>
        <taxon>Bacillati</taxon>
        <taxon>Bacillota</taxon>
        <taxon>Bacilli</taxon>
        <taxon>Bacillales</taxon>
        <taxon>Bacillaceae</taxon>
        <taxon>Evansella</taxon>
    </lineage>
</organism>
<evidence type="ECO:0000256" key="9">
    <source>
        <dbReference type="ARBA" id="ARBA00023004"/>
    </source>
</evidence>
<dbReference type="SFLD" id="SFLDS00029">
    <property type="entry name" value="Radical_SAM"/>
    <property type="match status" value="1"/>
</dbReference>
<dbReference type="SFLD" id="SFLDG01063">
    <property type="entry name" value="activating_enzymes__group_1"/>
    <property type="match status" value="1"/>
</dbReference>
<dbReference type="InterPro" id="IPR013785">
    <property type="entry name" value="Aldolase_TIM"/>
</dbReference>
<dbReference type="GO" id="GO:0004748">
    <property type="term" value="F:ribonucleoside-diphosphate reductase activity, thioredoxin disulfide as acceptor"/>
    <property type="evidence" value="ECO:0007669"/>
    <property type="project" value="TreeGrafter"/>
</dbReference>